<feature type="compositionally biased region" description="Basic and acidic residues" evidence="1">
    <location>
        <begin position="32"/>
        <end position="45"/>
    </location>
</feature>
<accession>A0AAN6RCG4</accession>
<feature type="region of interest" description="Disordered" evidence="1">
    <location>
        <begin position="725"/>
        <end position="754"/>
    </location>
</feature>
<reference evidence="2 3" key="1">
    <citation type="submission" date="2021-02" db="EMBL/GenBank/DDBJ databases">
        <title>Genome assembly of Pseudopithomyces chartarum.</title>
        <authorList>
            <person name="Jauregui R."/>
            <person name="Singh J."/>
            <person name="Voisey C."/>
        </authorList>
    </citation>
    <scope>NUCLEOTIDE SEQUENCE [LARGE SCALE GENOMIC DNA]</scope>
    <source>
        <strain evidence="2 3">AGR01</strain>
    </source>
</reference>
<feature type="region of interest" description="Disordered" evidence="1">
    <location>
        <begin position="32"/>
        <end position="108"/>
    </location>
</feature>
<sequence length="931" mass="104620">MASTADDLSWNTTRCNRLLRPLSTKLAKLRKELERPQSPSDDRRSSAAAFVLRASARKPRPRGIEKRKDPDWMPDVAAGANKKTYGGRGAKKPSSRTTSNGLGESRPGAIAFTPLVTRTIGRFSDSPQLQVSPSRKHSRYRGPLLAKSNVQELKTQMPAEIEKLVKGMSEAYANLLQATATGNEKRWAGTRSLFGACLRKLPQYIELEEHFAELDKEEEDEEDRDVSQEIYTYLEDRFEISAGQGWRPFKQVVRAHGTQLLCDAFADQILGLETLHLLVVHCLNASAWDEAEKFLGAFMSCLKPLPLPHNLYANLFDEQRSLYMWMIKDFVARTGRYRFLYDTLEYMISQELLPLEWLATESMRPVWDRLVRSLSDGDQRSSANAFQFLETAICAGIGLPDESLFEAGEDEIDTLARQIKPSSRQEFRDALDTTFSSLLTVFCSIALINKQRDELAGELTMQRVVWVADSILVGLLKRNDIQDDLALLGPLEENMQQFAQRAVWAVFASFVVHLEGCQQNPRLLSIDASTAGGAIAWIASQYSSKHIDSSELLATLPAFVSAVARGTGRIWKDDGFDQIQHLVQDMLTISGIRFPHKLWTMKRLALESAMEFAQGTNEPHHMAFAQEVEQSMRTKGHVVIAPTPQKNDSPSAAGGFRWEEGIGEWVTCTPFTKGSIKRVERRPVPVLQLLPSPEASDDDEDNNGRILAETPLSKINSWDALADNDDADIPQSSPIKHFSRRRVSSLGKRTRPSSPKVIVPVIHMATTLPDTVFFSEQDLEDIYDDGPRRSKRPRKELFVVKNKRSSMRSRSSLDGGLRELKRRTYEEVHHLDEDLTGSNDSETDSDQNTSLSSKTSISTEPRPVRRAHSTSSLGRRRKMLTRGASDMDVSSKVFTSDRRRSGRQTVKGVKEWWKVDGGVVSTEGSDDELRC</sequence>
<feature type="region of interest" description="Disordered" evidence="1">
    <location>
        <begin position="782"/>
        <end position="815"/>
    </location>
</feature>
<organism evidence="2 3">
    <name type="scientific">Pseudopithomyces chartarum</name>
    <dbReference type="NCBI Taxonomy" id="1892770"/>
    <lineage>
        <taxon>Eukaryota</taxon>
        <taxon>Fungi</taxon>
        <taxon>Dikarya</taxon>
        <taxon>Ascomycota</taxon>
        <taxon>Pezizomycotina</taxon>
        <taxon>Dothideomycetes</taxon>
        <taxon>Pleosporomycetidae</taxon>
        <taxon>Pleosporales</taxon>
        <taxon>Massarineae</taxon>
        <taxon>Didymosphaeriaceae</taxon>
        <taxon>Pseudopithomyces</taxon>
    </lineage>
</organism>
<dbReference type="AlphaFoldDB" id="A0AAN6RCG4"/>
<evidence type="ECO:0000256" key="1">
    <source>
        <dbReference type="SAM" id="MobiDB-lite"/>
    </source>
</evidence>
<comment type="caution">
    <text evidence="2">The sequence shown here is derived from an EMBL/GenBank/DDBJ whole genome shotgun (WGS) entry which is preliminary data.</text>
</comment>
<gene>
    <name evidence="2" type="ORF">GRF29_216g539281</name>
</gene>
<feature type="compositionally biased region" description="Basic and acidic residues" evidence="1">
    <location>
        <begin position="62"/>
        <end position="71"/>
    </location>
</feature>
<evidence type="ECO:0000313" key="3">
    <source>
        <dbReference type="Proteomes" id="UP001280581"/>
    </source>
</evidence>
<feature type="compositionally biased region" description="Basic residues" evidence="1">
    <location>
        <begin position="864"/>
        <end position="880"/>
    </location>
</feature>
<dbReference type="Proteomes" id="UP001280581">
    <property type="component" value="Unassembled WGS sequence"/>
</dbReference>
<feature type="region of interest" description="Disordered" evidence="1">
    <location>
        <begin position="829"/>
        <end position="905"/>
    </location>
</feature>
<protein>
    <submittedName>
        <fullName evidence="2">Uncharacterized protein</fullName>
    </submittedName>
</protein>
<name>A0AAN6RCG4_9PLEO</name>
<feature type="compositionally biased region" description="Polar residues" evidence="1">
    <location>
        <begin position="836"/>
        <end position="859"/>
    </location>
</feature>
<proteinExistence type="predicted"/>
<keyword evidence="3" id="KW-1185">Reference proteome</keyword>
<feature type="compositionally biased region" description="Basic residues" evidence="1">
    <location>
        <begin position="737"/>
        <end position="751"/>
    </location>
</feature>
<evidence type="ECO:0000313" key="2">
    <source>
        <dbReference type="EMBL" id="KAK3197533.1"/>
    </source>
</evidence>
<dbReference type="EMBL" id="WVTA01000018">
    <property type="protein sequence ID" value="KAK3197533.1"/>
    <property type="molecule type" value="Genomic_DNA"/>
</dbReference>